<name>A0AA40HYE3_CNENI</name>
<accession>A0AA40HYE3</accession>
<dbReference type="EMBL" id="JAULJE010000008">
    <property type="protein sequence ID" value="KAK1339637.1"/>
    <property type="molecule type" value="Genomic_DNA"/>
</dbReference>
<evidence type="ECO:0000313" key="4">
    <source>
        <dbReference type="Proteomes" id="UP001177744"/>
    </source>
</evidence>
<keyword evidence="4" id="KW-1185">Reference proteome</keyword>
<gene>
    <name evidence="3" type="ORF">QTO34_018191</name>
</gene>
<reference evidence="3" key="1">
    <citation type="submission" date="2023-06" db="EMBL/GenBank/DDBJ databases">
        <title>Reference genome for the Northern bat (Eptesicus nilssonii), a most northern bat species.</title>
        <authorList>
            <person name="Laine V.N."/>
            <person name="Pulliainen A.T."/>
            <person name="Lilley T.M."/>
        </authorList>
    </citation>
    <scope>NUCLEOTIDE SEQUENCE</scope>
    <source>
        <strain evidence="3">BLF_Eptnil</strain>
        <tissue evidence="3">Kidney</tissue>
    </source>
</reference>
<dbReference type="AlphaFoldDB" id="A0AA40HYE3"/>
<proteinExistence type="predicted"/>
<organism evidence="3 4">
    <name type="scientific">Cnephaeus nilssonii</name>
    <name type="common">Northern bat</name>
    <name type="synonym">Eptesicus nilssonii</name>
    <dbReference type="NCBI Taxonomy" id="3371016"/>
    <lineage>
        <taxon>Eukaryota</taxon>
        <taxon>Metazoa</taxon>
        <taxon>Chordata</taxon>
        <taxon>Craniata</taxon>
        <taxon>Vertebrata</taxon>
        <taxon>Euteleostomi</taxon>
        <taxon>Mammalia</taxon>
        <taxon>Eutheria</taxon>
        <taxon>Laurasiatheria</taxon>
        <taxon>Chiroptera</taxon>
        <taxon>Yangochiroptera</taxon>
        <taxon>Vespertilionidae</taxon>
        <taxon>Cnephaeus</taxon>
    </lineage>
</organism>
<sequence length="117" mass="13194">MKKKQKEMKNDIVAIKNSIESIKSRLEEAEDRISELEDKINPSLSLWLFKANTKELGMQDSPPQRPRTIKSGGASSGLSQPATETRQRMESSEEEDMEKHRIHLRPSLCAHAAPPAL</sequence>
<evidence type="ECO:0000313" key="3">
    <source>
        <dbReference type="EMBL" id="KAK1339637.1"/>
    </source>
</evidence>
<feature type="coiled-coil region" evidence="1">
    <location>
        <begin position="12"/>
        <end position="39"/>
    </location>
</feature>
<evidence type="ECO:0000256" key="2">
    <source>
        <dbReference type="SAM" id="MobiDB-lite"/>
    </source>
</evidence>
<dbReference type="Proteomes" id="UP001177744">
    <property type="component" value="Unassembled WGS sequence"/>
</dbReference>
<comment type="caution">
    <text evidence="3">The sequence shown here is derived from an EMBL/GenBank/DDBJ whole genome shotgun (WGS) entry which is preliminary data.</text>
</comment>
<protein>
    <submittedName>
        <fullName evidence="3">Uncharacterized protein</fullName>
    </submittedName>
</protein>
<evidence type="ECO:0000256" key="1">
    <source>
        <dbReference type="SAM" id="Coils"/>
    </source>
</evidence>
<feature type="region of interest" description="Disordered" evidence="2">
    <location>
        <begin position="55"/>
        <end position="117"/>
    </location>
</feature>
<keyword evidence="1" id="KW-0175">Coiled coil</keyword>